<name>A0A7N1A5Y2_KALFE</name>
<keyword evidence="2" id="KW-1185">Reference proteome</keyword>
<organism evidence="1 2">
    <name type="scientific">Kalanchoe fedtschenkoi</name>
    <name type="common">Lavender scallops</name>
    <name type="synonym">South American air plant</name>
    <dbReference type="NCBI Taxonomy" id="63787"/>
    <lineage>
        <taxon>Eukaryota</taxon>
        <taxon>Viridiplantae</taxon>
        <taxon>Streptophyta</taxon>
        <taxon>Embryophyta</taxon>
        <taxon>Tracheophyta</taxon>
        <taxon>Spermatophyta</taxon>
        <taxon>Magnoliopsida</taxon>
        <taxon>eudicotyledons</taxon>
        <taxon>Gunneridae</taxon>
        <taxon>Pentapetalae</taxon>
        <taxon>Saxifragales</taxon>
        <taxon>Crassulaceae</taxon>
        <taxon>Kalanchoe</taxon>
    </lineage>
</organism>
<dbReference type="AlphaFoldDB" id="A0A7N1A5Y2"/>
<sequence>MSYTATVCFHQKFFPFSLFLYVMFHIKGRSWECITFVFCKKMTLIHYINLEVLMLQTIQEYRPCRGRIMTKPVTISVPDNIDEGSLVTHRKSGDPVPLLNSELENMCPMKQKDGSLHILLVFDTVPS</sequence>
<dbReference type="Gramene" id="Kaladp0416s0002.1.v1.1">
    <property type="protein sequence ID" value="Kaladp0416s0002.1.v1.1"/>
    <property type="gene ID" value="Kaladp0416s0002.v1.1"/>
</dbReference>
<evidence type="ECO:0000313" key="2">
    <source>
        <dbReference type="Proteomes" id="UP000594263"/>
    </source>
</evidence>
<dbReference type="EnsemblPlants" id="Kaladp0416s0002.1.v1.1">
    <property type="protein sequence ID" value="Kaladp0416s0002.1.v1.1"/>
    <property type="gene ID" value="Kaladp0416s0002.v1.1"/>
</dbReference>
<dbReference type="Proteomes" id="UP000594263">
    <property type="component" value="Unplaced"/>
</dbReference>
<proteinExistence type="predicted"/>
<evidence type="ECO:0000313" key="1">
    <source>
        <dbReference type="EnsemblPlants" id="Kaladp0416s0002.1.v1.1"/>
    </source>
</evidence>
<reference evidence="1" key="1">
    <citation type="submission" date="2021-01" db="UniProtKB">
        <authorList>
            <consortium name="EnsemblPlants"/>
        </authorList>
    </citation>
    <scope>IDENTIFICATION</scope>
</reference>
<protein>
    <submittedName>
        <fullName evidence="1">Uncharacterized protein</fullName>
    </submittedName>
</protein>
<accession>A0A7N1A5Y2</accession>